<organism evidence="5 6">
    <name type="scientific">Pythium insidiosum</name>
    <name type="common">Pythiosis disease agent</name>
    <dbReference type="NCBI Taxonomy" id="114742"/>
    <lineage>
        <taxon>Eukaryota</taxon>
        <taxon>Sar</taxon>
        <taxon>Stramenopiles</taxon>
        <taxon>Oomycota</taxon>
        <taxon>Peronosporomycetes</taxon>
        <taxon>Pythiales</taxon>
        <taxon>Pythiaceae</taxon>
        <taxon>Pythium</taxon>
    </lineage>
</organism>
<feature type="domain" description="Peptidase C1A papain C-terminal" evidence="4">
    <location>
        <begin position="167"/>
        <end position="377"/>
    </location>
</feature>
<dbReference type="Proteomes" id="UP001209570">
    <property type="component" value="Unassembled WGS sequence"/>
</dbReference>
<dbReference type="GO" id="GO:0008234">
    <property type="term" value="F:cysteine-type peptidase activity"/>
    <property type="evidence" value="ECO:0007669"/>
    <property type="project" value="InterPro"/>
</dbReference>
<dbReference type="GO" id="GO:0006508">
    <property type="term" value="P:proteolysis"/>
    <property type="evidence" value="ECO:0007669"/>
    <property type="project" value="InterPro"/>
</dbReference>
<evidence type="ECO:0000256" key="3">
    <source>
        <dbReference type="SAM" id="SignalP"/>
    </source>
</evidence>
<evidence type="ECO:0000313" key="5">
    <source>
        <dbReference type="EMBL" id="KAJ0390615.1"/>
    </source>
</evidence>
<dbReference type="EMBL" id="JAKCXM010001852">
    <property type="protein sequence ID" value="KAJ0390615.1"/>
    <property type="molecule type" value="Genomic_DNA"/>
</dbReference>
<dbReference type="CDD" id="cd02248">
    <property type="entry name" value="Peptidase_C1A"/>
    <property type="match status" value="1"/>
</dbReference>
<comment type="caution">
    <text evidence="5">The sequence shown here is derived from an EMBL/GenBank/DDBJ whole genome shotgun (WGS) entry which is preliminary data.</text>
</comment>
<dbReference type="Gene3D" id="3.90.70.10">
    <property type="entry name" value="Cysteine proteinases"/>
    <property type="match status" value="1"/>
</dbReference>
<dbReference type="PRINTS" id="PR00705">
    <property type="entry name" value="PAPAIN"/>
</dbReference>
<feature type="chain" id="PRO_5042064896" description="Peptidase C1A papain C-terminal domain-containing protein" evidence="3">
    <location>
        <begin position="27"/>
        <end position="379"/>
    </location>
</feature>
<feature type="signal peptide" evidence="3">
    <location>
        <begin position="1"/>
        <end position="26"/>
    </location>
</feature>
<protein>
    <recommendedName>
        <fullName evidence="4">Peptidase C1A papain C-terminal domain-containing protein</fullName>
    </recommendedName>
</protein>
<proteinExistence type="inferred from homology"/>
<keyword evidence="6" id="KW-1185">Reference proteome</keyword>
<keyword evidence="3" id="KW-0732">Signal</keyword>
<accession>A0AAD5LZM4</accession>
<dbReference type="PANTHER" id="PTHR12411">
    <property type="entry name" value="CYSTEINE PROTEASE FAMILY C1-RELATED"/>
    <property type="match status" value="1"/>
</dbReference>
<dbReference type="SMART" id="SM00645">
    <property type="entry name" value="Pept_C1"/>
    <property type="match status" value="1"/>
</dbReference>
<evidence type="ECO:0000256" key="1">
    <source>
        <dbReference type="ARBA" id="ARBA00008455"/>
    </source>
</evidence>
<keyword evidence="2" id="KW-0865">Zymogen</keyword>
<comment type="similarity">
    <text evidence="1">Belongs to the peptidase C1 family.</text>
</comment>
<sequence>MKAPTTTILALLASTIASSAFDAAQANPMHAGIDYHRYLEEKETIGAELDAWMNKYKDVAEKNGWMPSTESRSAEEVDEDRKQRFFMSKQLVADLKNANPDAQFSTDSPFSLLTTQEFAEYIKNSFVAASPVSQREGQEHGNNQTESALELAATGNVHAPRSYSLRDAAGVDWSTKRCMAPVQNQGSCGSCWAFATVSVAETAMCIRQGGNSLVKLSEQNAASCDGRNRGCRGGWPSWNFEHLQRQGVCKAQDDPYTSANGRLASCNSACSKVPVPIQSVQRLQGEQQLIATVDRQPVVVLVAAGNNAWKQYSGGVLSSCDTTTPDHAVVAVGYDATSIKIRNSWGPRWGESGYIRLRRGGGGSGVCSVAQDITHIVMK</sequence>
<reference evidence="5" key="1">
    <citation type="submission" date="2021-12" db="EMBL/GenBank/DDBJ databases">
        <title>Prjna785345.</title>
        <authorList>
            <person name="Rujirawat T."/>
            <person name="Krajaejun T."/>
        </authorList>
    </citation>
    <scope>NUCLEOTIDE SEQUENCE</scope>
    <source>
        <strain evidence="5">Pi057C3</strain>
    </source>
</reference>
<dbReference type="InterPro" id="IPR000169">
    <property type="entry name" value="Pept_cys_AS"/>
</dbReference>
<dbReference type="InterPro" id="IPR013128">
    <property type="entry name" value="Peptidase_C1A"/>
</dbReference>
<name>A0AAD5LZM4_PYTIN</name>
<dbReference type="InterPro" id="IPR039417">
    <property type="entry name" value="Peptidase_C1A_papain-like"/>
</dbReference>
<evidence type="ECO:0000259" key="4">
    <source>
        <dbReference type="SMART" id="SM00645"/>
    </source>
</evidence>
<evidence type="ECO:0000256" key="2">
    <source>
        <dbReference type="ARBA" id="ARBA00023145"/>
    </source>
</evidence>
<dbReference type="AlphaFoldDB" id="A0AAD5LZM4"/>
<gene>
    <name evidence="5" type="ORF">P43SY_010577</name>
</gene>
<dbReference type="InterPro" id="IPR000668">
    <property type="entry name" value="Peptidase_C1A_C"/>
</dbReference>
<dbReference type="Pfam" id="PF00112">
    <property type="entry name" value="Peptidase_C1"/>
    <property type="match status" value="1"/>
</dbReference>
<dbReference type="SUPFAM" id="SSF54001">
    <property type="entry name" value="Cysteine proteinases"/>
    <property type="match status" value="1"/>
</dbReference>
<evidence type="ECO:0000313" key="6">
    <source>
        <dbReference type="Proteomes" id="UP001209570"/>
    </source>
</evidence>
<dbReference type="PROSITE" id="PS00139">
    <property type="entry name" value="THIOL_PROTEASE_CYS"/>
    <property type="match status" value="1"/>
</dbReference>
<dbReference type="InterPro" id="IPR038765">
    <property type="entry name" value="Papain-like_cys_pep_sf"/>
</dbReference>